<dbReference type="Proteomes" id="UP001301731">
    <property type="component" value="Chromosome"/>
</dbReference>
<reference evidence="2 3" key="1">
    <citation type="submission" date="2023-10" db="EMBL/GenBank/DDBJ databases">
        <title>The genome sequence of Streptomyces sp. HUAS YS2.</title>
        <authorList>
            <person name="Mo P."/>
        </authorList>
    </citation>
    <scope>NUCLEOTIDE SEQUENCE [LARGE SCALE GENOMIC DNA]</scope>
    <source>
        <strain evidence="2 3">HUAS YS2</strain>
    </source>
</reference>
<evidence type="ECO:0000313" key="2">
    <source>
        <dbReference type="EMBL" id="WOX23653.1"/>
    </source>
</evidence>
<evidence type="ECO:0008006" key="4">
    <source>
        <dbReference type="Google" id="ProtNLM"/>
    </source>
</evidence>
<dbReference type="RefSeq" id="WP_318105704.1">
    <property type="nucleotide sequence ID" value="NZ_CP137573.1"/>
</dbReference>
<keyword evidence="3" id="KW-1185">Reference proteome</keyword>
<feature type="chain" id="PRO_5047274518" description="Secreted protein" evidence="1">
    <location>
        <begin position="28"/>
        <end position="134"/>
    </location>
</feature>
<accession>A0ABZ0LXX7</accession>
<evidence type="ECO:0000313" key="3">
    <source>
        <dbReference type="Proteomes" id="UP001301731"/>
    </source>
</evidence>
<keyword evidence="1" id="KW-0732">Signal</keyword>
<evidence type="ECO:0000256" key="1">
    <source>
        <dbReference type="SAM" id="SignalP"/>
    </source>
</evidence>
<protein>
    <recommendedName>
        <fullName evidence="4">Secreted protein</fullName>
    </recommendedName>
</protein>
<proteinExistence type="predicted"/>
<sequence length="134" mass="13783">MSARMRTSVAVLAAAGALALPTTPAAAEGVGTTAVTWSVSLGTAKAEGTRRFEGTSLVAEGRLSNTGPGCYSVWTQVTHDFVPGPAVRNATLCGPGAVDVLVRRDYWLPTMTGRITVCEGSANTATCAPWKSLV</sequence>
<feature type="signal peptide" evidence="1">
    <location>
        <begin position="1"/>
        <end position="27"/>
    </location>
</feature>
<name>A0ABZ0LXX7_9ACTN</name>
<dbReference type="EMBL" id="CP137573">
    <property type="protein sequence ID" value="WOX23653.1"/>
    <property type="molecule type" value="Genomic_DNA"/>
</dbReference>
<organism evidence="2 3">
    <name type="scientific">Streptomyces solicathayae</name>
    <dbReference type="NCBI Taxonomy" id="3081768"/>
    <lineage>
        <taxon>Bacteria</taxon>
        <taxon>Bacillati</taxon>
        <taxon>Actinomycetota</taxon>
        <taxon>Actinomycetes</taxon>
        <taxon>Kitasatosporales</taxon>
        <taxon>Streptomycetaceae</taxon>
        <taxon>Streptomyces</taxon>
    </lineage>
</organism>
<gene>
    <name evidence="2" type="ORF">R2D22_20600</name>
</gene>